<evidence type="ECO:0000259" key="11">
    <source>
        <dbReference type="Pfam" id="PF04290"/>
    </source>
</evidence>
<evidence type="ECO:0000256" key="4">
    <source>
        <dbReference type="ARBA" id="ARBA00022519"/>
    </source>
</evidence>
<comment type="function">
    <text evidence="9">Part of the tripartite ATP-independent periplasmic (TRAP) transport system.</text>
</comment>
<organism evidence="12 13">
    <name type="scientific">Tistrella arctica</name>
    <dbReference type="NCBI Taxonomy" id="3133430"/>
    <lineage>
        <taxon>Bacteria</taxon>
        <taxon>Pseudomonadati</taxon>
        <taxon>Pseudomonadota</taxon>
        <taxon>Alphaproteobacteria</taxon>
        <taxon>Geminicoccales</taxon>
        <taxon>Geminicoccaceae</taxon>
        <taxon>Tistrella</taxon>
    </lineage>
</organism>
<sequence>MTDRRDAGPGGIATGAARIGGWIERGLDAVLALMILVMTGAIVWQVFARYVLDAAPNWSEELARFLMPWVAMVGSAAVLRGGGHVSVTALIERLGRGPAAVIRVVRDLVMLAIALVLIVHGYNFAELNGFQDSPAFEVPMSVPYAAMPVGGVLILLMVIVARLSRPGADWALPDPDAPVPDEGDGFVPVAMRNQDATAIPPQPAGTSQPAAHSRSTGKGVR</sequence>
<keyword evidence="13" id="KW-1185">Reference proteome</keyword>
<gene>
    <name evidence="12" type="ORF">WG926_25640</name>
</gene>
<evidence type="ECO:0000256" key="10">
    <source>
        <dbReference type="SAM" id="MobiDB-lite"/>
    </source>
</evidence>
<dbReference type="InterPro" id="IPR055348">
    <property type="entry name" value="DctQ"/>
</dbReference>
<dbReference type="PANTHER" id="PTHR35011">
    <property type="entry name" value="2,3-DIKETO-L-GULONATE TRAP TRANSPORTER SMALL PERMEASE PROTEIN YIAM"/>
    <property type="match status" value="1"/>
</dbReference>
<keyword evidence="2 9" id="KW-0813">Transport</keyword>
<comment type="subunit">
    <text evidence="9">The complex comprises the extracytoplasmic solute receptor protein and the two transmembrane proteins.</text>
</comment>
<feature type="transmembrane region" description="Helical" evidence="9">
    <location>
        <begin position="27"/>
        <end position="47"/>
    </location>
</feature>
<evidence type="ECO:0000313" key="13">
    <source>
        <dbReference type="Proteomes" id="UP001413721"/>
    </source>
</evidence>
<feature type="transmembrane region" description="Helical" evidence="9">
    <location>
        <begin position="142"/>
        <end position="161"/>
    </location>
</feature>
<keyword evidence="4 9" id="KW-0997">Cell inner membrane</keyword>
<keyword evidence="5 9" id="KW-0812">Transmembrane</keyword>
<comment type="subcellular location">
    <subcellularLocation>
        <location evidence="1 9">Cell inner membrane</location>
        <topology evidence="1 9">Multi-pass membrane protein</topology>
    </subcellularLocation>
</comment>
<feature type="region of interest" description="Disordered" evidence="10">
    <location>
        <begin position="197"/>
        <end position="221"/>
    </location>
</feature>
<evidence type="ECO:0000256" key="2">
    <source>
        <dbReference type="ARBA" id="ARBA00022448"/>
    </source>
</evidence>
<comment type="caution">
    <text evidence="12">The sequence shown here is derived from an EMBL/GenBank/DDBJ whole genome shotgun (WGS) entry which is preliminary data.</text>
</comment>
<evidence type="ECO:0000256" key="5">
    <source>
        <dbReference type="ARBA" id="ARBA00022692"/>
    </source>
</evidence>
<accession>A0ABU9YSE7</accession>
<evidence type="ECO:0000256" key="7">
    <source>
        <dbReference type="ARBA" id="ARBA00023136"/>
    </source>
</evidence>
<name>A0ABU9YSE7_9PROT</name>
<evidence type="ECO:0000256" key="6">
    <source>
        <dbReference type="ARBA" id="ARBA00022989"/>
    </source>
</evidence>
<evidence type="ECO:0000313" key="12">
    <source>
        <dbReference type="EMBL" id="MEN2991721.1"/>
    </source>
</evidence>
<dbReference type="RefSeq" id="WP_345938606.1">
    <property type="nucleotide sequence ID" value="NZ_JBBKTW010000013.1"/>
</dbReference>
<feature type="compositionally biased region" description="Polar residues" evidence="10">
    <location>
        <begin position="204"/>
        <end position="221"/>
    </location>
</feature>
<evidence type="ECO:0000256" key="9">
    <source>
        <dbReference type="RuleBase" id="RU369079"/>
    </source>
</evidence>
<evidence type="ECO:0000256" key="1">
    <source>
        <dbReference type="ARBA" id="ARBA00004429"/>
    </source>
</evidence>
<proteinExistence type="inferred from homology"/>
<dbReference type="InterPro" id="IPR007387">
    <property type="entry name" value="TRAP_DctQ"/>
</dbReference>
<evidence type="ECO:0000256" key="8">
    <source>
        <dbReference type="ARBA" id="ARBA00038436"/>
    </source>
</evidence>
<dbReference type="PANTHER" id="PTHR35011:SF2">
    <property type="entry name" value="2,3-DIKETO-L-GULONATE TRAP TRANSPORTER SMALL PERMEASE PROTEIN YIAM"/>
    <property type="match status" value="1"/>
</dbReference>
<keyword evidence="6 9" id="KW-1133">Transmembrane helix</keyword>
<dbReference type="Proteomes" id="UP001413721">
    <property type="component" value="Unassembled WGS sequence"/>
</dbReference>
<keyword evidence="7 9" id="KW-0472">Membrane</keyword>
<dbReference type="Pfam" id="PF04290">
    <property type="entry name" value="DctQ"/>
    <property type="match status" value="1"/>
</dbReference>
<dbReference type="EMBL" id="JBBKTW010000013">
    <property type="protein sequence ID" value="MEN2991721.1"/>
    <property type="molecule type" value="Genomic_DNA"/>
</dbReference>
<reference evidence="12 13" key="1">
    <citation type="submission" date="2024-03" db="EMBL/GenBank/DDBJ databases">
        <title>High-quality draft genome sequencing of Tistrella sp. BH-R2-4.</title>
        <authorList>
            <person name="Dong C."/>
        </authorList>
    </citation>
    <scope>NUCLEOTIDE SEQUENCE [LARGE SCALE GENOMIC DNA]</scope>
    <source>
        <strain evidence="12 13">BH-R2-4</strain>
    </source>
</reference>
<comment type="similarity">
    <text evidence="8 9">Belongs to the TRAP transporter small permease family.</text>
</comment>
<keyword evidence="3" id="KW-1003">Cell membrane</keyword>
<feature type="transmembrane region" description="Helical" evidence="9">
    <location>
        <begin position="67"/>
        <end position="92"/>
    </location>
</feature>
<feature type="transmembrane region" description="Helical" evidence="9">
    <location>
        <begin position="104"/>
        <end position="122"/>
    </location>
</feature>
<evidence type="ECO:0000256" key="3">
    <source>
        <dbReference type="ARBA" id="ARBA00022475"/>
    </source>
</evidence>
<protein>
    <recommendedName>
        <fullName evidence="9">TRAP transporter small permease protein</fullName>
    </recommendedName>
</protein>
<feature type="domain" description="Tripartite ATP-independent periplasmic transporters DctQ component" evidence="11">
    <location>
        <begin position="38"/>
        <end position="161"/>
    </location>
</feature>